<gene>
    <name evidence="4" type="ORF">A3A16_01500</name>
</gene>
<proteinExistence type="inferred from homology"/>
<dbReference type="GO" id="GO:0005737">
    <property type="term" value="C:cytoplasm"/>
    <property type="evidence" value="ECO:0007669"/>
    <property type="project" value="UniProtKB-ARBA"/>
</dbReference>
<dbReference type="Gene3D" id="3.30.160.20">
    <property type="match status" value="1"/>
</dbReference>
<evidence type="ECO:0000313" key="5">
    <source>
        <dbReference type="Proteomes" id="UP000177942"/>
    </source>
</evidence>
<dbReference type="STRING" id="1798407.A3A16_01500"/>
<accession>A0A1G1ZLK3</accession>
<sequence length="241" mass="27537">MFKSLTGKYDKGHAHISIFPGVGGEDAKDWANMLLKMYIKYAQKRNWKVSLVDERAIDIRGEYAYGSLKNEQGVHRLVRISPFDSKQLRHTSFALIEVLPELPELELKNIVIPPEDLRVEFSRSSGPGGQNVNKRETAVRVVHLPTGLSAASQSERSQPQNREKALALLKTKLSHLMQERQEKELKNLRTVVKPEWGNQIRSYVLHPYQQVKDHRTNVVSHQPDKVLEGGLDKFIEAELQL</sequence>
<dbReference type="Proteomes" id="UP000177942">
    <property type="component" value="Unassembled WGS sequence"/>
</dbReference>
<dbReference type="Pfam" id="PF00472">
    <property type="entry name" value="RF-1"/>
    <property type="match status" value="1"/>
</dbReference>
<reference evidence="4 5" key="1">
    <citation type="journal article" date="2016" name="Nat. Commun.">
        <title>Thousands of microbial genomes shed light on interconnected biogeochemical processes in an aquifer system.</title>
        <authorList>
            <person name="Anantharaman K."/>
            <person name="Brown C.T."/>
            <person name="Hug L.A."/>
            <person name="Sharon I."/>
            <person name="Castelle C.J."/>
            <person name="Probst A.J."/>
            <person name="Thomas B.C."/>
            <person name="Singh A."/>
            <person name="Wilkins M.J."/>
            <person name="Karaoz U."/>
            <person name="Brodie E.L."/>
            <person name="Williams K.H."/>
            <person name="Hubbard S.S."/>
            <person name="Banfield J.F."/>
        </authorList>
    </citation>
    <scope>NUCLEOTIDE SEQUENCE [LARGE SCALE GENOMIC DNA]</scope>
</reference>
<evidence type="ECO:0000259" key="3">
    <source>
        <dbReference type="PROSITE" id="PS00745"/>
    </source>
</evidence>
<keyword evidence="2" id="KW-0488">Methylation</keyword>
<dbReference type="SUPFAM" id="SSF75620">
    <property type="entry name" value="Release factor"/>
    <property type="match status" value="1"/>
</dbReference>
<feature type="domain" description="Prokaryotic-type class I peptide chain release factors" evidence="3">
    <location>
        <begin position="123"/>
        <end position="139"/>
    </location>
</feature>
<dbReference type="AlphaFoldDB" id="A0A1G1ZLK3"/>
<dbReference type="Pfam" id="PF03462">
    <property type="entry name" value="PCRF"/>
    <property type="match status" value="1"/>
</dbReference>
<dbReference type="EMBL" id="MHJJ01000008">
    <property type="protein sequence ID" value="OGY65523.1"/>
    <property type="molecule type" value="Genomic_DNA"/>
</dbReference>
<name>A0A1G1ZLK3_9BACT</name>
<dbReference type="Gene3D" id="3.30.70.1660">
    <property type="match status" value="1"/>
</dbReference>
<dbReference type="InterPro" id="IPR000352">
    <property type="entry name" value="Pep_chain_release_fac_I"/>
</dbReference>
<dbReference type="InterPro" id="IPR005139">
    <property type="entry name" value="PCRF"/>
</dbReference>
<dbReference type="InterPro" id="IPR045853">
    <property type="entry name" value="Pep_chain_release_fac_I_sf"/>
</dbReference>
<dbReference type="SMART" id="SM00937">
    <property type="entry name" value="PCRF"/>
    <property type="match status" value="1"/>
</dbReference>
<evidence type="ECO:0000256" key="1">
    <source>
        <dbReference type="ARBA" id="ARBA00010835"/>
    </source>
</evidence>
<dbReference type="GO" id="GO:0003747">
    <property type="term" value="F:translation release factor activity"/>
    <property type="evidence" value="ECO:0007669"/>
    <property type="project" value="InterPro"/>
</dbReference>
<comment type="caution">
    <text evidence="4">The sequence shown here is derived from an EMBL/GenBank/DDBJ whole genome shotgun (WGS) entry which is preliminary data.</text>
</comment>
<organism evidence="4 5">
    <name type="scientific">Candidatus Harrisonbacteria bacterium RIFCSPLOWO2_01_FULL_44_18</name>
    <dbReference type="NCBI Taxonomy" id="1798407"/>
    <lineage>
        <taxon>Bacteria</taxon>
        <taxon>Candidatus Harrisoniibacteriota</taxon>
    </lineage>
</organism>
<dbReference type="PANTHER" id="PTHR43116">
    <property type="entry name" value="PEPTIDE CHAIN RELEASE FACTOR 2"/>
    <property type="match status" value="1"/>
</dbReference>
<evidence type="ECO:0000313" key="4">
    <source>
        <dbReference type="EMBL" id="OGY65523.1"/>
    </source>
</evidence>
<protein>
    <recommendedName>
        <fullName evidence="3">Prokaryotic-type class I peptide chain release factors domain-containing protein</fullName>
    </recommendedName>
</protein>
<dbReference type="PANTHER" id="PTHR43116:SF3">
    <property type="entry name" value="CLASS I PEPTIDE CHAIN RELEASE FACTOR"/>
    <property type="match status" value="1"/>
</dbReference>
<comment type="similarity">
    <text evidence="1">Belongs to the prokaryotic/mitochondrial release factor family.</text>
</comment>
<dbReference type="PROSITE" id="PS00745">
    <property type="entry name" value="RF_PROK_I"/>
    <property type="match status" value="1"/>
</dbReference>
<evidence type="ECO:0000256" key="2">
    <source>
        <dbReference type="ARBA" id="ARBA00022481"/>
    </source>
</evidence>